<evidence type="ECO:0000313" key="1">
    <source>
        <dbReference type="EMBL" id="HGG01578.1"/>
    </source>
</evidence>
<reference evidence="1" key="1">
    <citation type="journal article" date="2020" name="mSystems">
        <title>Genome- and Community-Level Interaction Insights into Carbon Utilization and Element Cycling Functions of Hydrothermarchaeota in Hydrothermal Sediment.</title>
        <authorList>
            <person name="Zhou Z."/>
            <person name="Liu Y."/>
            <person name="Xu W."/>
            <person name="Pan J."/>
            <person name="Luo Z.H."/>
            <person name="Li M."/>
        </authorList>
    </citation>
    <scope>NUCLEOTIDE SEQUENCE [LARGE SCALE GENOMIC DNA]</scope>
    <source>
        <strain evidence="1">SpSt-374</strain>
    </source>
</reference>
<protein>
    <submittedName>
        <fullName evidence="1">Uncharacterized protein</fullName>
    </submittedName>
</protein>
<proteinExistence type="predicted"/>
<sequence length="279" mass="31436">MTDIRQLLNQIAAQEAQLTETRFIAPCVSGGRVRTRVAGMVYTFVPKPANFEGWGIFQPVDEKKAAVVEEADLPEIEEYLGQFPAVRLWLADKLKGKTWLAYPMNESDARQRVGVAKPVAVHLVTDGGKFEPVVARSDGKSWWFETLDRKADPMATEEMKRLFKKLTPPDELKFKGMTPEMRVVYQLVAQHTEGFTKKAQQQHDEKRLRKALRQGGGELVDFQDKSGDYWLVEWTTANGERHSSAIAKSDLTVISSGICLSGLDRHFDLQSLVGVVEDR</sequence>
<gene>
    <name evidence="1" type="ORF">ENR15_13250</name>
</gene>
<name>A0A7C3VMN9_9CYAN</name>
<organism evidence="1">
    <name type="scientific">Planktothricoides sp. SpSt-374</name>
    <dbReference type="NCBI Taxonomy" id="2282167"/>
    <lineage>
        <taxon>Bacteria</taxon>
        <taxon>Bacillati</taxon>
        <taxon>Cyanobacteriota</taxon>
        <taxon>Cyanophyceae</taxon>
        <taxon>Oscillatoriophycideae</taxon>
        <taxon>Oscillatoriales</taxon>
        <taxon>Oscillatoriaceae</taxon>
        <taxon>Planktothricoides</taxon>
    </lineage>
</organism>
<dbReference type="EMBL" id="DSPX01000131">
    <property type="protein sequence ID" value="HGG01578.1"/>
    <property type="molecule type" value="Genomic_DNA"/>
</dbReference>
<comment type="caution">
    <text evidence="1">The sequence shown here is derived from an EMBL/GenBank/DDBJ whole genome shotgun (WGS) entry which is preliminary data.</text>
</comment>
<dbReference type="AlphaFoldDB" id="A0A7C3VMN9"/>
<accession>A0A7C3VMN9</accession>